<dbReference type="InterPro" id="IPR037485">
    <property type="entry name" value="PEX22"/>
</dbReference>
<dbReference type="GO" id="GO:0007031">
    <property type="term" value="P:peroxisome organization"/>
    <property type="evidence" value="ECO:0007669"/>
    <property type="project" value="InterPro"/>
</dbReference>
<protein>
    <recommendedName>
        <fullName evidence="2">RDR1/2-like RRM domain-containing protein</fullName>
    </recommendedName>
</protein>
<dbReference type="AlphaFoldDB" id="A0A6D2IWN1"/>
<accession>A0A6D2IWN1</accession>
<feature type="signal peptide" evidence="1">
    <location>
        <begin position="1"/>
        <end position="20"/>
    </location>
</feature>
<keyword evidence="5" id="KW-1185">Reference proteome</keyword>
<dbReference type="PANTHER" id="PTHR34126">
    <property type="entry name" value="PEROXISOME BIOGENESIS PROTEIN 22"/>
    <property type="match status" value="1"/>
</dbReference>
<dbReference type="OrthoDB" id="1828327at2759"/>
<evidence type="ECO:0000256" key="1">
    <source>
        <dbReference type="SAM" id="SignalP"/>
    </source>
</evidence>
<dbReference type="Proteomes" id="UP000467841">
    <property type="component" value="Unassembled WGS sequence"/>
</dbReference>
<proteinExistence type="predicted"/>
<gene>
    <name evidence="3" type="ORF">MERR_LOCUS17098</name>
    <name evidence="4" type="ORF">MERR_LOCUS17106</name>
</gene>
<dbReference type="Pfam" id="PF26250">
    <property type="entry name" value="RRM_RdRP1_2"/>
    <property type="match status" value="1"/>
</dbReference>
<dbReference type="InterPro" id="IPR058763">
    <property type="entry name" value="RRM_RDR1/2-like"/>
</dbReference>
<evidence type="ECO:0000313" key="3">
    <source>
        <dbReference type="EMBL" id="CAA7029863.1"/>
    </source>
</evidence>
<organism evidence="3 5">
    <name type="scientific">Microthlaspi erraticum</name>
    <dbReference type="NCBI Taxonomy" id="1685480"/>
    <lineage>
        <taxon>Eukaryota</taxon>
        <taxon>Viridiplantae</taxon>
        <taxon>Streptophyta</taxon>
        <taxon>Embryophyta</taxon>
        <taxon>Tracheophyta</taxon>
        <taxon>Spermatophyta</taxon>
        <taxon>Magnoliopsida</taxon>
        <taxon>eudicotyledons</taxon>
        <taxon>Gunneridae</taxon>
        <taxon>Pentapetalae</taxon>
        <taxon>rosids</taxon>
        <taxon>malvids</taxon>
        <taxon>Brassicales</taxon>
        <taxon>Brassicaceae</taxon>
        <taxon>Coluteocarpeae</taxon>
        <taxon>Microthlaspi</taxon>
    </lineage>
</organism>
<evidence type="ECO:0000313" key="5">
    <source>
        <dbReference type="Proteomes" id="UP000467841"/>
    </source>
</evidence>
<dbReference type="EMBL" id="CACVBM020001086">
    <property type="protein sequence ID" value="CAA7029871.1"/>
    <property type="molecule type" value="Genomic_DNA"/>
</dbReference>
<dbReference type="PANTHER" id="PTHR34126:SF1">
    <property type="entry name" value="PEROXISOME BIOGENESIS PROTEIN 22"/>
    <property type="match status" value="1"/>
</dbReference>
<evidence type="ECO:0000259" key="2">
    <source>
        <dbReference type="Pfam" id="PF26250"/>
    </source>
</evidence>
<feature type="chain" id="PRO_5036173304" description="RDR1/2-like RRM domain-containing protein" evidence="1">
    <location>
        <begin position="21"/>
        <end position="159"/>
    </location>
</feature>
<reference evidence="3 5" key="1">
    <citation type="submission" date="2020-01" db="EMBL/GenBank/DDBJ databases">
        <authorList>
            <person name="Mishra B."/>
        </authorList>
    </citation>
    <scope>NUCLEOTIDE SEQUENCE [LARGE SCALE GENOMIC DNA]</scope>
</reference>
<dbReference type="Pfam" id="PF22978">
    <property type="entry name" value="HAD_Pex22"/>
    <property type="match status" value="1"/>
</dbReference>
<dbReference type="EMBL" id="CACVBM020001086">
    <property type="protein sequence ID" value="CAA7029863.1"/>
    <property type="molecule type" value="Genomic_DNA"/>
</dbReference>
<name>A0A6D2IWN1_9BRAS</name>
<sequence length="159" mass="18072">MCNLTRLMISLLILAKVLQALESAGVFTSGGLVKDKVLFWSTEVGRTSFVRQLEPDKAYRYKPRNQHTIKLMSLLLAFVCHETSTTGSQETSRSCNWTSPEVKSRAQLLSSQNKLLFKSHNLRISEAYDDIIPPQPVDPRKRIDGVVFDCWARFLKPTN</sequence>
<keyword evidence="1" id="KW-0732">Signal</keyword>
<feature type="domain" description="RDR1/2-like RRM" evidence="2">
    <location>
        <begin position="96"/>
        <end position="130"/>
    </location>
</feature>
<evidence type="ECO:0000313" key="4">
    <source>
        <dbReference type="EMBL" id="CAA7029871.1"/>
    </source>
</evidence>